<accession>A0A7J6HTX0</accession>
<comment type="caution">
    <text evidence="2">The sequence shown here is derived from an EMBL/GenBank/DDBJ whole genome shotgun (WGS) entry which is preliminary data.</text>
</comment>
<name>A0A7J6HTX0_CANSA</name>
<dbReference type="PANTHER" id="PTHR48040:SF13">
    <property type="entry name" value="ABC TRANSPORTER G FAMILY MEMBER 31"/>
    <property type="match status" value="1"/>
</dbReference>
<reference evidence="2 3" key="1">
    <citation type="journal article" date="2020" name="bioRxiv">
        <title>Sequence and annotation of 42 cannabis genomes reveals extensive copy number variation in cannabinoid synthesis and pathogen resistance genes.</title>
        <authorList>
            <person name="Mckernan K.J."/>
            <person name="Helbert Y."/>
            <person name="Kane L.T."/>
            <person name="Ebling H."/>
            <person name="Zhang L."/>
            <person name="Liu B."/>
            <person name="Eaton Z."/>
            <person name="Mclaughlin S."/>
            <person name="Kingan S."/>
            <person name="Baybayan P."/>
            <person name="Concepcion G."/>
            <person name="Jordan M."/>
            <person name="Riva A."/>
            <person name="Barbazuk W."/>
            <person name="Harkins T."/>
        </authorList>
    </citation>
    <scope>NUCLEOTIDE SEQUENCE [LARGE SCALE GENOMIC DNA]</scope>
    <source>
        <strain evidence="3">cv. Jamaican Lion 4</strain>
        <tissue evidence="2">Leaf</tissue>
    </source>
</reference>
<sequence>MALTFVAKSQKSQMAAIATLPSQKCSNFALLRKSPSGKACAETIDVTKLDRQGRENLVKKVLATNDQDNNKLLSAIKERLDRVGIKVPNVEVQFENLNVVSKVQTGSRALPTLINFSRNAIEYLDLFENVSGKTTLFNYSKRHQGGCEARKDDSALRASKLGQIYSTFSSGSDLKKSGKITYNGELTVIETLDFAARCQGASEGFGSYMEDLARRGRYRQNRTRRETTLKCCVLLKMTMWPWSKGEEGDEREGK</sequence>
<evidence type="ECO:0000313" key="3">
    <source>
        <dbReference type="Proteomes" id="UP000583929"/>
    </source>
</evidence>
<evidence type="ECO:0000259" key="1">
    <source>
        <dbReference type="Pfam" id="PF14510"/>
    </source>
</evidence>
<dbReference type="InterPro" id="IPR029481">
    <property type="entry name" value="ABC_trans_N"/>
</dbReference>
<gene>
    <name evidence="2" type="ORF">G4B88_017112</name>
</gene>
<proteinExistence type="predicted"/>
<organism evidence="2 3">
    <name type="scientific">Cannabis sativa</name>
    <name type="common">Hemp</name>
    <name type="synonym">Marijuana</name>
    <dbReference type="NCBI Taxonomy" id="3483"/>
    <lineage>
        <taxon>Eukaryota</taxon>
        <taxon>Viridiplantae</taxon>
        <taxon>Streptophyta</taxon>
        <taxon>Embryophyta</taxon>
        <taxon>Tracheophyta</taxon>
        <taxon>Spermatophyta</taxon>
        <taxon>Magnoliopsida</taxon>
        <taxon>eudicotyledons</taxon>
        <taxon>Gunneridae</taxon>
        <taxon>Pentapetalae</taxon>
        <taxon>rosids</taxon>
        <taxon>fabids</taxon>
        <taxon>Rosales</taxon>
        <taxon>Cannabaceae</taxon>
        <taxon>Cannabis</taxon>
    </lineage>
</organism>
<feature type="domain" description="Pleiotropic ABC efflux transporter N-terminal" evidence="1">
    <location>
        <begin position="66"/>
        <end position="116"/>
    </location>
</feature>
<protein>
    <recommendedName>
        <fullName evidence="1">Pleiotropic ABC efflux transporter N-terminal domain-containing protein</fullName>
    </recommendedName>
</protein>
<evidence type="ECO:0000313" key="2">
    <source>
        <dbReference type="EMBL" id="KAF4398686.1"/>
    </source>
</evidence>
<dbReference type="Pfam" id="PF14510">
    <property type="entry name" value="ABC_trans_N"/>
    <property type="match status" value="1"/>
</dbReference>
<dbReference type="Proteomes" id="UP000583929">
    <property type="component" value="Unassembled WGS sequence"/>
</dbReference>
<keyword evidence="3" id="KW-1185">Reference proteome</keyword>
<dbReference type="PANTHER" id="PTHR48040">
    <property type="entry name" value="PLEIOTROPIC DRUG RESISTANCE PROTEIN 1-LIKE ISOFORM X1"/>
    <property type="match status" value="1"/>
</dbReference>
<dbReference type="EMBL" id="JAATIQ010000024">
    <property type="protein sequence ID" value="KAF4398686.1"/>
    <property type="molecule type" value="Genomic_DNA"/>
</dbReference>
<dbReference type="AlphaFoldDB" id="A0A7J6HTX0"/>